<comment type="caution">
    <text evidence="3">The sequence shown here is derived from an EMBL/GenBank/DDBJ whole genome shotgun (WGS) entry which is preliminary data.</text>
</comment>
<dbReference type="GO" id="GO:0006629">
    <property type="term" value="P:lipid metabolic process"/>
    <property type="evidence" value="ECO:0007669"/>
    <property type="project" value="InterPro"/>
</dbReference>
<keyword evidence="1" id="KW-0472">Membrane</keyword>
<evidence type="ECO:0000256" key="1">
    <source>
        <dbReference type="SAM" id="Phobius"/>
    </source>
</evidence>
<dbReference type="InterPro" id="IPR005804">
    <property type="entry name" value="FA_desaturase_dom"/>
</dbReference>
<organism evidence="3 4">
    <name type="scientific">Tetrabaena socialis</name>
    <dbReference type="NCBI Taxonomy" id="47790"/>
    <lineage>
        <taxon>Eukaryota</taxon>
        <taxon>Viridiplantae</taxon>
        <taxon>Chlorophyta</taxon>
        <taxon>core chlorophytes</taxon>
        <taxon>Chlorophyceae</taxon>
        <taxon>CS clade</taxon>
        <taxon>Chlamydomonadales</taxon>
        <taxon>Tetrabaenaceae</taxon>
        <taxon>Tetrabaena</taxon>
    </lineage>
</organism>
<evidence type="ECO:0000313" key="4">
    <source>
        <dbReference type="Proteomes" id="UP000236333"/>
    </source>
</evidence>
<dbReference type="Proteomes" id="UP000236333">
    <property type="component" value="Unassembled WGS sequence"/>
</dbReference>
<keyword evidence="1" id="KW-0812">Transmembrane</keyword>
<sequence>MAWLPNWKRLRRKVLNELKEIRLFFIDLFFFVLAHCKKFAYESSLPVTRRLLSRRPSPPKAQVKDVRCKRIRLQIDSTYSSPFNVEEFEVEWRPEVDPPAEWTSVGVEFLTHDISWHVPHHVSSKIPWYNLRAATESLRTNWGQYMTECTFNWRMMKNICTECHVYDDKVNYKPFDYKGEETLFAVQRGEGGVEPSAYQDMLAADNVMLPLLLSVTLEKQVKSLAPKFDYWRSLVVGHPEIDTHQIVSDGQATRMLNPGQLDPYQLQNMGLAGPALHLNAMLTLTSLLDCSQVAGASRGASVRVAKPCALRSAAARPRAVQTNAAAAMSIPTALSMPVNDLTDDERVQLAHDLGYHSIGRELPDGVTLTDIVKSMPPSVFELDHGKAWRSVLTSIVAMAGTLYLISISPWYLLPFAWALSGTAFTGFFVVGHDCGHRSFHKNNLVEDIVGHLMFAPLIFPFEPWRIKHNTHHAHTNK</sequence>
<evidence type="ECO:0000313" key="3">
    <source>
        <dbReference type="EMBL" id="PNH08199.1"/>
    </source>
</evidence>
<keyword evidence="4" id="KW-1185">Reference proteome</keyword>
<accession>A0A2J8A6P4</accession>
<feature type="transmembrane region" description="Helical" evidence="1">
    <location>
        <begin position="411"/>
        <end position="431"/>
    </location>
</feature>
<dbReference type="Pfam" id="PF00487">
    <property type="entry name" value="FA_desaturase"/>
    <property type="match status" value="1"/>
</dbReference>
<dbReference type="PANTHER" id="PTHR32100">
    <property type="entry name" value="OMEGA-6 FATTY ACID DESATURASE, CHLOROPLASTIC"/>
    <property type="match status" value="1"/>
</dbReference>
<keyword evidence="1" id="KW-1133">Transmembrane helix</keyword>
<name>A0A2J8A6P4_9CHLO</name>
<protein>
    <submittedName>
        <fullName evidence="3">Omega-6 fatty acid desaturase, chloroplastic</fullName>
    </submittedName>
</protein>
<feature type="domain" description="Fatty acid desaturase" evidence="2">
    <location>
        <begin position="409"/>
        <end position="476"/>
    </location>
</feature>
<dbReference type="AlphaFoldDB" id="A0A2J8A6P4"/>
<dbReference type="InterPro" id="IPR012171">
    <property type="entry name" value="Fatty_acid_desaturase"/>
</dbReference>
<gene>
    <name evidence="3" type="ORF">TSOC_005280</name>
</gene>
<dbReference type="EMBL" id="PGGS01000140">
    <property type="protein sequence ID" value="PNH08199.1"/>
    <property type="molecule type" value="Genomic_DNA"/>
</dbReference>
<proteinExistence type="predicted"/>
<evidence type="ECO:0000259" key="2">
    <source>
        <dbReference type="Pfam" id="PF00487"/>
    </source>
</evidence>
<dbReference type="OrthoDB" id="10260134at2759"/>
<dbReference type="GO" id="GO:0016491">
    <property type="term" value="F:oxidoreductase activity"/>
    <property type="evidence" value="ECO:0007669"/>
    <property type="project" value="InterPro"/>
</dbReference>
<reference evidence="3 4" key="1">
    <citation type="journal article" date="2017" name="Mol. Biol. Evol.">
        <title>The 4-celled Tetrabaena socialis nuclear genome reveals the essential components for genetic control of cell number at the origin of multicellularity in the volvocine lineage.</title>
        <authorList>
            <person name="Featherston J."/>
            <person name="Arakaki Y."/>
            <person name="Hanschen E.R."/>
            <person name="Ferris P.J."/>
            <person name="Michod R.E."/>
            <person name="Olson B.J.S.C."/>
            <person name="Nozaki H."/>
            <person name="Durand P.M."/>
        </authorList>
    </citation>
    <scope>NUCLEOTIDE SEQUENCE [LARGE SCALE GENOMIC DNA]</scope>
    <source>
        <strain evidence="3 4">NIES-571</strain>
    </source>
</reference>